<feature type="region of interest" description="Disordered" evidence="1">
    <location>
        <begin position="270"/>
        <end position="300"/>
    </location>
</feature>
<evidence type="ECO:0000256" key="1">
    <source>
        <dbReference type="SAM" id="MobiDB-lite"/>
    </source>
</evidence>
<feature type="compositionally biased region" description="Basic and acidic residues" evidence="1">
    <location>
        <begin position="467"/>
        <end position="480"/>
    </location>
</feature>
<feature type="compositionally biased region" description="Basic and acidic residues" evidence="1">
    <location>
        <begin position="661"/>
        <end position="687"/>
    </location>
</feature>
<comment type="caution">
    <text evidence="2">The sequence shown here is derived from an EMBL/GenBank/DDBJ whole genome shotgun (WGS) entry which is preliminary data.</text>
</comment>
<reference evidence="2" key="1">
    <citation type="submission" date="2021-10" db="EMBL/GenBank/DDBJ databases">
        <title>De novo Genome Assembly of Clathrus columnatus (Basidiomycota, Fungi) Using Illumina and Nanopore Sequence Data.</title>
        <authorList>
            <person name="Ogiso-Tanaka E."/>
            <person name="Itagaki H."/>
            <person name="Hosoya T."/>
            <person name="Hosaka K."/>
        </authorList>
    </citation>
    <scope>NUCLEOTIDE SEQUENCE</scope>
    <source>
        <strain evidence="2">MO-923</strain>
    </source>
</reference>
<protein>
    <submittedName>
        <fullName evidence="2">Uncharacterized protein</fullName>
    </submittedName>
</protein>
<feature type="compositionally biased region" description="Low complexity" evidence="1">
    <location>
        <begin position="377"/>
        <end position="387"/>
    </location>
</feature>
<dbReference type="Proteomes" id="UP001050691">
    <property type="component" value="Unassembled WGS sequence"/>
</dbReference>
<proteinExistence type="predicted"/>
<feature type="region of interest" description="Disordered" evidence="1">
    <location>
        <begin position="377"/>
        <end position="480"/>
    </location>
</feature>
<keyword evidence="3" id="KW-1185">Reference proteome</keyword>
<feature type="compositionally biased region" description="Polar residues" evidence="1">
    <location>
        <begin position="343"/>
        <end position="362"/>
    </location>
</feature>
<sequence>MDNFWRYGINPRRVYTVNAPSTGNNEGRNTPVVPDLDPENPTQAVVLRPATNAAFFNHVSQVVPQSYMPQSYIAQSFAPYTPPPQTQNIPNFVNPGFVGTPIEYRNINTQQMQMSNDAPHFNSYVNMTNYNVNINMGNLHDVSRREAIAQGQIFEIPPNHSVEAEQEGPQHGAAAQPSSSTIAYPSPRNFEIVRRNPMPLPQSQVFEVPLINRPVERGRPELHGAVISSEASPPPVVYRSLVHSQRNFPGRREAIPSPKSQVFEMPPIDHFSEKEPEHGTAPQPTALPTIAHRSPTLSPRDLNIARGTEEISLPQSQVFEHPPIDHFIEQGGPEHYGVVISPKPSSSPAAYRSPTRSASPANSSIYYYSDCNTCESPGSGLPSGSPLTIFDPEFQPPTTLPSSPIVQPVPPVPINSLDNAVRPTPESSTPYGDLSAPDPDLELPSVISRKRTRPQSFKGRAKAPPLHPDEKNKTVRSTDHGTLRSRAIVRKYIPTLGGFCSLCPIKKSKRIRFGPRASDTRLLEHLVTQHLILPIKNMHEYNPEKLADYAAKTRGHLIETKEQFDYTRKYVNDVKCRLRTSDVCLSFREKATIEHLWKSHWSSDEIIRQEEKKRLDDLVPHPGDFYSLQDKFLYNFPFIDKGKVDNVQESESLGSGVSGPSERERDPENVHENVLDIDRSSDSRSEESTAEWFSEGEPDNTRKSVEWSSDLEDRNGKKPVDQTPNMGLNKFF</sequence>
<accession>A0AAV5AVD8</accession>
<gene>
    <name evidence="2" type="ORF">Clacol_010098</name>
</gene>
<feature type="region of interest" description="Disordered" evidence="1">
    <location>
        <begin position="162"/>
        <end position="184"/>
    </location>
</feature>
<evidence type="ECO:0000313" key="3">
    <source>
        <dbReference type="Proteomes" id="UP001050691"/>
    </source>
</evidence>
<name>A0AAV5AVD8_9AGAM</name>
<feature type="region of interest" description="Disordered" evidence="1">
    <location>
        <begin position="649"/>
        <end position="732"/>
    </location>
</feature>
<organism evidence="2 3">
    <name type="scientific">Clathrus columnatus</name>
    <dbReference type="NCBI Taxonomy" id="1419009"/>
    <lineage>
        <taxon>Eukaryota</taxon>
        <taxon>Fungi</taxon>
        <taxon>Dikarya</taxon>
        <taxon>Basidiomycota</taxon>
        <taxon>Agaricomycotina</taxon>
        <taxon>Agaricomycetes</taxon>
        <taxon>Phallomycetidae</taxon>
        <taxon>Phallales</taxon>
        <taxon>Clathraceae</taxon>
        <taxon>Clathrus</taxon>
    </lineage>
</organism>
<feature type="region of interest" description="Disordered" evidence="1">
    <location>
        <begin position="328"/>
        <end position="362"/>
    </location>
</feature>
<dbReference type="AlphaFoldDB" id="A0AAV5AVD8"/>
<dbReference type="EMBL" id="BPWL01000011">
    <property type="protein sequence ID" value="GJJ15820.1"/>
    <property type="molecule type" value="Genomic_DNA"/>
</dbReference>
<feature type="compositionally biased region" description="Basic and acidic residues" evidence="1">
    <location>
        <begin position="699"/>
        <end position="720"/>
    </location>
</feature>
<evidence type="ECO:0000313" key="2">
    <source>
        <dbReference type="EMBL" id="GJJ15820.1"/>
    </source>
</evidence>